<dbReference type="InterPro" id="IPR011766">
    <property type="entry name" value="TPP_enzyme_TPP-bd"/>
</dbReference>
<dbReference type="Gene3D" id="3.40.50.1220">
    <property type="entry name" value="TPP-binding domain"/>
    <property type="match status" value="1"/>
</dbReference>
<comment type="similarity">
    <text evidence="1 3">Belongs to the TPP enzyme family.</text>
</comment>
<organism evidence="8 9">
    <name type="scientific">Streptomyces buecherae</name>
    <dbReference type="NCBI Taxonomy" id="2763006"/>
    <lineage>
        <taxon>Bacteria</taxon>
        <taxon>Bacillati</taxon>
        <taxon>Actinomycetota</taxon>
        <taxon>Actinomycetes</taxon>
        <taxon>Kitasatosporales</taxon>
        <taxon>Streptomycetaceae</taxon>
        <taxon>Streptomyces</taxon>
    </lineage>
</organism>
<feature type="domain" description="Thiamine pyrophosphate enzyme central" evidence="5">
    <location>
        <begin position="184"/>
        <end position="315"/>
    </location>
</feature>
<evidence type="ECO:0000259" key="6">
    <source>
        <dbReference type="Pfam" id="PF02775"/>
    </source>
</evidence>
<evidence type="ECO:0000256" key="3">
    <source>
        <dbReference type="RuleBase" id="RU362132"/>
    </source>
</evidence>
<evidence type="ECO:0000313" key="9">
    <source>
        <dbReference type="Proteomes" id="UP000509303"/>
    </source>
</evidence>
<dbReference type="InterPro" id="IPR045229">
    <property type="entry name" value="TPP_enz"/>
</dbReference>
<dbReference type="CDD" id="cd00568">
    <property type="entry name" value="TPP_enzymes"/>
    <property type="match status" value="1"/>
</dbReference>
<dbReference type="PANTHER" id="PTHR18968">
    <property type="entry name" value="THIAMINE PYROPHOSPHATE ENZYMES"/>
    <property type="match status" value="1"/>
</dbReference>
<proteinExistence type="inferred from homology"/>
<dbReference type="EMBL" id="CP054929">
    <property type="protein sequence ID" value="QKW53632.1"/>
    <property type="molecule type" value="Genomic_DNA"/>
</dbReference>
<dbReference type="PANTHER" id="PTHR18968:SF13">
    <property type="entry name" value="ACETOLACTATE SYNTHASE CATALYTIC SUBUNIT, MITOCHONDRIAL"/>
    <property type="match status" value="1"/>
</dbReference>
<evidence type="ECO:0000259" key="5">
    <source>
        <dbReference type="Pfam" id="PF00205"/>
    </source>
</evidence>
<dbReference type="InterPro" id="IPR029035">
    <property type="entry name" value="DHS-like_NAD/FAD-binding_dom"/>
</dbReference>
<dbReference type="GO" id="GO:0009097">
    <property type="term" value="P:isoleucine biosynthetic process"/>
    <property type="evidence" value="ECO:0007669"/>
    <property type="project" value="TreeGrafter"/>
</dbReference>
<dbReference type="SUPFAM" id="SSF52518">
    <property type="entry name" value="Thiamin diphosphate-binding fold (THDP-binding)"/>
    <property type="match status" value="2"/>
</dbReference>
<feature type="region of interest" description="Disordered" evidence="4">
    <location>
        <begin position="322"/>
        <end position="352"/>
    </location>
</feature>
<name>A0A7H8NGM2_9ACTN</name>
<dbReference type="GO" id="GO:0030976">
    <property type="term" value="F:thiamine pyrophosphate binding"/>
    <property type="evidence" value="ECO:0007669"/>
    <property type="project" value="InterPro"/>
</dbReference>
<evidence type="ECO:0000259" key="7">
    <source>
        <dbReference type="Pfam" id="PF02776"/>
    </source>
</evidence>
<dbReference type="CDD" id="cd07035">
    <property type="entry name" value="TPP_PYR_POX_like"/>
    <property type="match status" value="1"/>
</dbReference>
<gene>
    <name evidence="8" type="ORF">HUT08_33380</name>
</gene>
<dbReference type="GO" id="GO:0005948">
    <property type="term" value="C:acetolactate synthase complex"/>
    <property type="evidence" value="ECO:0007669"/>
    <property type="project" value="TreeGrafter"/>
</dbReference>
<dbReference type="Gene3D" id="3.40.50.970">
    <property type="match status" value="2"/>
</dbReference>
<dbReference type="RefSeq" id="WP_176165337.1">
    <property type="nucleotide sequence ID" value="NZ_CP054929.1"/>
</dbReference>
<dbReference type="Proteomes" id="UP000509303">
    <property type="component" value="Chromosome"/>
</dbReference>
<reference evidence="8 9" key="1">
    <citation type="submission" date="2020-06" db="EMBL/GenBank/DDBJ databases">
        <title>Genome mining for natural products.</title>
        <authorList>
            <person name="Zhang B."/>
            <person name="Shi J."/>
            <person name="Ge H."/>
        </authorList>
    </citation>
    <scope>NUCLEOTIDE SEQUENCE [LARGE SCALE GENOMIC DNA]</scope>
    <source>
        <strain evidence="8 9">NA00687</strain>
    </source>
</reference>
<dbReference type="GO" id="GO:0003984">
    <property type="term" value="F:acetolactate synthase activity"/>
    <property type="evidence" value="ECO:0007669"/>
    <property type="project" value="TreeGrafter"/>
</dbReference>
<dbReference type="AlphaFoldDB" id="A0A7H8NGM2"/>
<dbReference type="InterPro" id="IPR012001">
    <property type="entry name" value="Thiamin_PyroP_enz_TPP-bd_dom"/>
</dbReference>
<evidence type="ECO:0000256" key="4">
    <source>
        <dbReference type="SAM" id="MobiDB-lite"/>
    </source>
</evidence>
<keyword evidence="9" id="KW-1185">Reference proteome</keyword>
<dbReference type="Pfam" id="PF02776">
    <property type="entry name" value="TPP_enzyme_N"/>
    <property type="match status" value="1"/>
</dbReference>
<dbReference type="Pfam" id="PF00205">
    <property type="entry name" value="TPP_enzyme_M"/>
    <property type="match status" value="1"/>
</dbReference>
<keyword evidence="2 3" id="KW-0786">Thiamine pyrophosphate</keyword>
<dbReference type="SUPFAM" id="SSF52467">
    <property type="entry name" value="DHS-like NAD/FAD-binding domain"/>
    <property type="match status" value="1"/>
</dbReference>
<evidence type="ECO:0000256" key="2">
    <source>
        <dbReference type="ARBA" id="ARBA00023052"/>
    </source>
</evidence>
<sequence>MKARESLADALADWGIETVFALLGATNQDLLCDLSDRLGIRLVHARHESSAVSMADGYARFTGRPGCAAVTAGPGLTNTVTALAVARSHRTPLLLLAGDTATGDTRNPQHLDQEALARLVECPGGTLRSADDLPDLLTTAAAALADHLPLVLNLPVDIQSTPTRAQPAPTLPTPPRHGVDPEQIEAAAKALGAARRPLVLAGRGAVTSGAGPTLRRLAEHLHATLATTLRANGLFAGHHLDAGTCGAMGDGRADHALSRCDALLAAGTSLHPLSIGALADAARVIRIDHIQHATPHTSPATVFLHGDTHHTAHALHTRLTAQTPRQITRHHPTAPRDHSAPDSRPYQDTDTTLDPRHALHRLLPLLAPDSGIVIGGGHAAITACQLLPATAPRHWTCASVDFGAIGQSLAVAIGACFARPDQRTIHVTGDGDLMMALAELDTAVRYDLPLTVIVLNDQGFGQERHHLGRATHANHPSPDFADLARTLGANGYRLDGPADLHRLSQALSHQSGVVVIDIRTNPAYRNPASPRIARALTAPSRA</sequence>
<dbReference type="InterPro" id="IPR029061">
    <property type="entry name" value="THDP-binding"/>
</dbReference>
<evidence type="ECO:0000256" key="1">
    <source>
        <dbReference type="ARBA" id="ARBA00007812"/>
    </source>
</evidence>
<protein>
    <submittedName>
        <fullName evidence="8">Thiamine pyrophosphate-binding protein</fullName>
    </submittedName>
</protein>
<dbReference type="Pfam" id="PF02775">
    <property type="entry name" value="TPP_enzyme_C"/>
    <property type="match status" value="1"/>
</dbReference>
<dbReference type="InterPro" id="IPR012000">
    <property type="entry name" value="Thiamin_PyroP_enz_cen_dom"/>
</dbReference>
<dbReference type="GO" id="GO:0050660">
    <property type="term" value="F:flavin adenine dinucleotide binding"/>
    <property type="evidence" value="ECO:0007669"/>
    <property type="project" value="TreeGrafter"/>
</dbReference>
<feature type="domain" description="Thiamine pyrophosphate enzyme N-terminal TPP-binding" evidence="7">
    <location>
        <begin position="1"/>
        <end position="115"/>
    </location>
</feature>
<evidence type="ECO:0000313" key="8">
    <source>
        <dbReference type="EMBL" id="QKW53632.1"/>
    </source>
</evidence>
<dbReference type="GO" id="GO:0009099">
    <property type="term" value="P:L-valine biosynthetic process"/>
    <property type="evidence" value="ECO:0007669"/>
    <property type="project" value="TreeGrafter"/>
</dbReference>
<feature type="domain" description="Thiamine pyrophosphate enzyme TPP-binding" evidence="6">
    <location>
        <begin position="377"/>
        <end position="518"/>
    </location>
</feature>
<accession>A0A7H8NGM2</accession>
<feature type="compositionally biased region" description="Basic and acidic residues" evidence="4">
    <location>
        <begin position="334"/>
        <end position="352"/>
    </location>
</feature>
<dbReference type="GO" id="GO:0000287">
    <property type="term" value="F:magnesium ion binding"/>
    <property type="evidence" value="ECO:0007669"/>
    <property type="project" value="InterPro"/>
</dbReference>